<dbReference type="InterPro" id="IPR043148">
    <property type="entry name" value="TagF_C"/>
</dbReference>
<accession>A0ABS7N0V1</accession>
<evidence type="ECO:0008006" key="3">
    <source>
        <dbReference type="Google" id="ProtNLM"/>
    </source>
</evidence>
<dbReference type="RefSeq" id="WP_222583031.1">
    <property type="nucleotide sequence ID" value="NZ_JAHVHP010000001.1"/>
</dbReference>
<proteinExistence type="predicted"/>
<dbReference type="InterPro" id="IPR007833">
    <property type="entry name" value="Capsule_polysaccharide_synth"/>
</dbReference>
<evidence type="ECO:0000313" key="1">
    <source>
        <dbReference type="EMBL" id="MBY5949927.1"/>
    </source>
</evidence>
<name>A0ABS7N0V1_9BACT</name>
<gene>
    <name evidence="1" type="ORF">KUV23_03020</name>
</gene>
<comment type="caution">
    <text evidence="1">The sequence shown here is derived from an EMBL/GenBank/DDBJ whole genome shotgun (WGS) entry which is preliminary data.</text>
</comment>
<sequence length="511" mass="59653">MKKEIYFFYSSLPGSMFGVLLDQAKKAIMDEKKKIYFVMCQGFFSHCLSNPKGNLGICELCKFQTKHLLSDQLGKEVTFINLSDHYSETHSLEDIQINSSKDVKRYKYKGIEIGYGVLSSYIYITRNQNPKVDDKSKVYFQNQILQSIKLIDAFEAIITGIQPDEISSFNGRFNEIKPVFELAIQKKIPVNLYEFESVGYKKYAKVVFKNTLPHSVSGNRWKFDYLWNEPSLTKDKKVALSKEFYQNKRLGKAAGDKVYVKGMPSGVLPDNWDTIKRNIVLFNSSEDEFVSIGKEWEDLALFDSQFDGMVYIFEKYKEEENTHFYLRIHPNLKNVPYRYHTDLYNLEKKYKNVTVIGPKSNISTYDLIDASDLVIVFGSTVGLEASYSGKPVILLGCSWYYYENVCYVPRSIEEFDKLFQKELLPIKNEEMFLKLGLFFYYRNATHIDKETLFKYIDFNITVYRFFGKEVYGYNYQKIFFSKKIYALGVAFVKAISLLLLKNKFVIPLNEE</sequence>
<dbReference type="Pfam" id="PF05159">
    <property type="entry name" value="Capsule_synth"/>
    <property type="match status" value="1"/>
</dbReference>
<organism evidence="1 2">
    <name type="scientific">Algoriphagus marincola</name>
    <dbReference type="NCBI Taxonomy" id="264027"/>
    <lineage>
        <taxon>Bacteria</taxon>
        <taxon>Pseudomonadati</taxon>
        <taxon>Bacteroidota</taxon>
        <taxon>Cytophagia</taxon>
        <taxon>Cytophagales</taxon>
        <taxon>Cyclobacteriaceae</taxon>
        <taxon>Algoriphagus</taxon>
    </lineage>
</organism>
<protein>
    <recommendedName>
        <fullName evidence="3">Capsule polysaccharide biosynthesis protein</fullName>
    </recommendedName>
</protein>
<dbReference type="SUPFAM" id="SSF53756">
    <property type="entry name" value="UDP-Glycosyltransferase/glycogen phosphorylase"/>
    <property type="match status" value="1"/>
</dbReference>
<dbReference type="EMBL" id="JAHVHP010000001">
    <property type="protein sequence ID" value="MBY5949927.1"/>
    <property type="molecule type" value="Genomic_DNA"/>
</dbReference>
<reference evidence="1 2" key="1">
    <citation type="submission" date="2021-06" db="EMBL/GenBank/DDBJ databases">
        <title>44 bacteria genomes isolated from Dapeng, Shenzhen.</title>
        <authorList>
            <person name="Zheng W."/>
            <person name="Yu S."/>
            <person name="Huang Y."/>
        </authorList>
    </citation>
    <scope>NUCLEOTIDE SEQUENCE [LARGE SCALE GENOMIC DNA]</scope>
    <source>
        <strain evidence="1 2">DP5N14-6</strain>
    </source>
</reference>
<dbReference type="Gene3D" id="3.40.50.12580">
    <property type="match status" value="1"/>
</dbReference>
<evidence type="ECO:0000313" key="2">
    <source>
        <dbReference type="Proteomes" id="UP000766609"/>
    </source>
</evidence>
<keyword evidence="2" id="KW-1185">Reference proteome</keyword>
<dbReference type="Proteomes" id="UP000766609">
    <property type="component" value="Unassembled WGS sequence"/>
</dbReference>